<feature type="transmembrane region" description="Helical" evidence="8">
    <location>
        <begin position="237"/>
        <end position="256"/>
    </location>
</feature>
<evidence type="ECO:0000256" key="8">
    <source>
        <dbReference type="RuleBase" id="RU362081"/>
    </source>
</evidence>
<keyword evidence="3 8" id="KW-0812">Transmembrane</keyword>
<keyword evidence="4 8" id="KW-0479">Metal-binding</keyword>
<dbReference type="Gene3D" id="2.70.150.10">
    <property type="entry name" value="Calcium-transporting ATPase, cytoplasmic transduction domain A"/>
    <property type="match status" value="1"/>
</dbReference>
<dbReference type="SUPFAM" id="SSF81653">
    <property type="entry name" value="Calcium ATPase, transduction domain A"/>
    <property type="match status" value="1"/>
</dbReference>
<dbReference type="Pfam" id="PF01814">
    <property type="entry name" value="Hemerythrin"/>
    <property type="match status" value="1"/>
</dbReference>
<keyword evidence="8" id="KW-0547">Nucleotide-binding</keyword>
<dbReference type="NCBIfam" id="TIGR01525">
    <property type="entry name" value="ATPase-IB_hvy"/>
    <property type="match status" value="1"/>
</dbReference>
<evidence type="ECO:0000256" key="7">
    <source>
        <dbReference type="ARBA" id="ARBA00023136"/>
    </source>
</evidence>
<dbReference type="InterPro" id="IPR001757">
    <property type="entry name" value="P_typ_ATPase"/>
</dbReference>
<dbReference type="SFLD" id="SFLDF00027">
    <property type="entry name" value="p-type_atpase"/>
    <property type="match status" value="1"/>
</dbReference>
<reference evidence="11 12" key="1">
    <citation type="submission" date="2019-10" db="EMBL/GenBank/DDBJ databases">
        <title>Thermopilla bonchosmolovskayae gen. nov., sp. nov., a moderately thermophilic Chloroflexi bacterium from a Chukotka hot spring (Arctic, Russia), representing a novel classis Thermopillaia, which include previously uncultivated lineage OLB14.</title>
        <authorList>
            <person name="Kochetkova T.V."/>
            <person name="Zayulina K.S."/>
            <person name="Zhigarkov V.S."/>
            <person name="Minaev N.V."/>
            <person name="Novikov A."/>
            <person name="Toshchakov S.V."/>
            <person name="Elcheninov A.G."/>
            <person name="Kublanov I.V."/>
        </authorList>
    </citation>
    <scope>NUCLEOTIDE SEQUENCE [LARGE SCALE GENOMIC DNA]</scope>
    <source>
        <strain evidence="11 12">3753O</strain>
    </source>
</reference>
<feature type="domain" description="Hemerythrin-like" evidence="10">
    <location>
        <begin position="632"/>
        <end position="761"/>
    </location>
</feature>
<feature type="transmembrane region" description="Helical" evidence="8">
    <location>
        <begin position="571"/>
        <end position="590"/>
    </location>
</feature>
<dbReference type="InterPro" id="IPR044492">
    <property type="entry name" value="P_typ_ATPase_HD_dom"/>
</dbReference>
<dbReference type="PANTHER" id="PTHR48085:SF5">
    <property type="entry name" value="CADMIUM_ZINC-TRANSPORTING ATPASE HMA4-RELATED"/>
    <property type="match status" value="1"/>
</dbReference>
<dbReference type="PROSITE" id="PS00154">
    <property type="entry name" value="ATPASE_E1_E2"/>
    <property type="match status" value="1"/>
</dbReference>
<protein>
    <submittedName>
        <fullName evidence="11">Heavy metal translocating P-type ATPase</fullName>
    </submittedName>
</protein>
<dbReference type="InterPro" id="IPR023214">
    <property type="entry name" value="HAD_sf"/>
</dbReference>
<comment type="subcellular location">
    <subcellularLocation>
        <location evidence="8">Cell membrane</location>
    </subcellularLocation>
    <subcellularLocation>
        <location evidence="1">Membrane</location>
        <topology evidence="1">Multi-pass membrane protein</topology>
    </subcellularLocation>
</comment>
<evidence type="ECO:0000256" key="2">
    <source>
        <dbReference type="ARBA" id="ARBA00006024"/>
    </source>
</evidence>
<keyword evidence="8" id="KW-1003">Cell membrane</keyword>
<dbReference type="Gene3D" id="3.40.50.1000">
    <property type="entry name" value="HAD superfamily/HAD-like"/>
    <property type="match status" value="1"/>
</dbReference>
<dbReference type="InterPro" id="IPR012312">
    <property type="entry name" value="Hemerythrin-like"/>
</dbReference>
<dbReference type="SFLD" id="SFLDG00002">
    <property type="entry name" value="C1.7:_P-type_atpase_like"/>
    <property type="match status" value="1"/>
</dbReference>
<keyword evidence="7 8" id="KW-0472">Membrane</keyword>
<keyword evidence="12" id="KW-1185">Reference proteome</keyword>
<dbReference type="InterPro" id="IPR023298">
    <property type="entry name" value="ATPase_P-typ_TM_dom_sf"/>
</dbReference>
<keyword evidence="5" id="KW-1278">Translocase</keyword>
<dbReference type="NCBIfam" id="TIGR01494">
    <property type="entry name" value="ATPase_P-type"/>
    <property type="match status" value="2"/>
</dbReference>
<evidence type="ECO:0000313" key="11">
    <source>
        <dbReference type="EMBL" id="QFG02888.1"/>
    </source>
</evidence>
<dbReference type="PRINTS" id="PR00119">
    <property type="entry name" value="CATATPASE"/>
</dbReference>
<dbReference type="SFLD" id="SFLDS00003">
    <property type="entry name" value="Haloacid_Dehalogenase"/>
    <property type="match status" value="1"/>
</dbReference>
<dbReference type="InterPro" id="IPR059000">
    <property type="entry name" value="ATPase_P-type_domA"/>
</dbReference>
<dbReference type="InterPro" id="IPR051014">
    <property type="entry name" value="Cation_Transport_ATPase_IB"/>
</dbReference>
<dbReference type="PRINTS" id="PR00120">
    <property type="entry name" value="HATPASE"/>
</dbReference>
<accession>A0ABX6C1C5</accession>
<dbReference type="InterPro" id="IPR036412">
    <property type="entry name" value="HAD-like_sf"/>
</dbReference>
<dbReference type="Pfam" id="PF00702">
    <property type="entry name" value="Hydrolase"/>
    <property type="match status" value="1"/>
</dbReference>
<organism evidence="11 12">
    <name type="scientific">Tepidiforma bonchosmolovskayae</name>
    <dbReference type="NCBI Taxonomy" id="2601677"/>
    <lineage>
        <taxon>Bacteria</taxon>
        <taxon>Bacillati</taxon>
        <taxon>Chloroflexota</taxon>
        <taxon>Tepidiformia</taxon>
        <taxon>Tepidiformales</taxon>
        <taxon>Tepidiformaceae</taxon>
        <taxon>Tepidiforma</taxon>
    </lineage>
</organism>
<dbReference type="SUPFAM" id="SSF56784">
    <property type="entry name" value="HAD-like"/>
    <property type="match status" value="1"/>
</dbReference>
<dbReference type="Gene3D" id="3.40.1110.10">
    <property type="entry name" value="Calcium-transporting ATPase, cytoplasmic domain N"/>
    <property type="match status" value="1"/>
</dbReference>
<dbReference type="Proteomes" id="UP000326331">
    <property type="component" value="Chromosome"/>
</dbReference>
<keyword evidence="8" id="KW-0067">ATP-binding</keyword>
<feature type="transmembrane region" description="Helical" evidence="8">
    <location>
        <begin position="262"/>
        <end position="286"/>
    </location>
</feature>
<dbReference type="InterPro" id="IPR027256">
    <property type="entry name" value="P-typ_ATPase_IB"/>
</dbReference>
<dbReference type="InterPro" id="IPR008250">
    <property type="entry name" value="ATPase_P-typ_transduc_dom_A_sf"/>
</dbReference>
<dbReference type="SUPFAM" id="SSF81665">
    <property type="entry name" value="Calcium ATPase, transmembrane domain M"/>
    <property type="match status" value="1"/>
</dbReference>
<evidence type="ECO:0000256" key="1">
    <source>
        <dbReference type="ARBA" id="ARBA00004141"/>
    </source>
</evidence>
<keyword evidence="6 8" id="KW-1133">Transmembrane helix</keyword>
<dbReference type="Pfam" id="PF00122">
    <property type="entry name" value="E1-E2_ATPase"/>
    <property type="match status" value="1"/>
</dbReference>
<evidence type="ECO:0000259" key="9">
    <source>
        <dbReference type="Pfam" id="PF00122"/>
    </source>
</evidence>
<dbReference type="PANTHER" id="PTHR48085">
    <property type="entry name" value="CADMIUM/ZINC-TRANSPORTING ATPASE HMA2-RELATED"/>
    <property type="match status" value="1"/>
</dbReference>
<dbReference type="RefSeq" id="WP_158066810.1">
    <property type="nucleotide sequence ID" value="NZ_CP042829.1"/>
</dbReference>
<evidence type="ECO:0000313" key="12">
    <source>
        <dbReference type="Proteomes" id="UP000326331"/>
    </source>
</evidence>
<gene>
    <name evidence="11" type="ORF">Tbon_06150</name>
</gene>
<dbReference type="InterPro" id="IPR023299">
    <property type="entry name" value="ATPase_P-typ_cyto_dom_N"/>
</dbReference>
<feature type="transmembrane region" description="Helical" evidence="8">
    <location>
        <begin position="74"/>
        <end position="98"/>
    </location>
</feature>
<evidence type="ECO:0000256" key="6">
    <source>
        <dbReference type="ARBA" id="ARBA00022989"/>
    </source>
</evidence>
<dbReference type="Gene3D" id="1.20.120.520">
    <property type="entry name" value="nmb1532 protein domain like"/>
    <property type="match status" value="1"/>
</dbReference>
<evidence type="ECO:0000256" key="4">
    <source>
        <dbReference type="ARBA" id="ARBA00022723"/>
    </source>
</evidence>
<sequence length="784" mass="80361">MRRRRLTRLLALRELRLPAAALGGTALGGALFLAGYGLLADAAWAATALAGLVPALREMAATIRARRPGVDVVAVLAIAGALALGETLAAAVIGVMLATGQALETYAGGRAERELTGLLARAPRLARRIAGDAVEVVPAEAILPGDLLLVATGDTVPVDGAVISGQALLDESALTGESRLVERRTGERVASGAVNAGSPFRLRAVATAAESTYAGVIRLVEAARASRSPMTRLADRYAGLFVPVVLVTAGAAWAWSGDPVRGLAVLVVATPCPLILAAPIAIVAGISRAAGRGVVIKGGGALETLARVRVVFFDKTGTLTAGMPRLERVLAAWGGIDENEALRVAASLAQASGHIMSEALVRAAAERGLPLSLPGETREEPGMGLEGTVEGRRVRLGRLPWACAGEPSPGALRLQRRALRYGGSATFLAIDGHLAAAFALEDPVRPESGRVVRTLRRLGIRETIMLTGDHPGLAEMVGASLGIDRVLAGLTPAEKVEQVAARAGAPAAMVGDGINDAPALAAADAGIAMGARGAAAAAEAADGVIMVDRLDRLVEALLVARAARRIAVESIVLGMGLSFAAMGFAAAGLIPPAAGALLQEGIDVAAILNALRVLGWQPPRPGKAVPPEVFAALLEGHRELAAVAAELRTLAMELDALPPGSLAERAAAAVRRLEATVVPHERLEERDVYPALAAALPGPDPLAAHSRTQAELFRLVRQLERLAADLGAGEGALDPEDIADLRQLLIGIATLLRLNLAQEEDLAALLGWEGAETGAPAPAGAPAR</sequence>
<dbReference type="EMBL" id="CP042829">
    <property type="protein sequence ID" value="QFG02888.1"/>
    <property type="molecule type" value="Genomic_DNA"/>
</dbReference>
<name>A0ABX6C1C5_9CHLR</name>
<dbReference type="InterPro" id="IPR018303">
    <property type="entry name" value="ATPase_P-typ_P_site"/>
</dbReference>
<comment type="similarity">
    <text evidence="2 8">Belongs to the cation transport ATPase (P-type) (TC 3.A.3) family. Type IB subfamily.</text>
</comment>
<proteinExistence type="inferred from homology"/>
<feature type="domain" description="P-type ATPase A" evidence="9">
    <location>
        <begin position="122"/>
        <end position="221"/>
    </location>
</feature>
<evidence type="ECO:0000256" key="3">
    <source>
        <dbReference type="ARBA" id="ARBA00022692"/>
    </source>
</evidence>
<evidence type="ECO:0000256" key="5">
    <source>
        <dbReference type="ARBA" id="ARBA00022967"/>
    </source>
</evidence>
<evidence type="ECO:0000259" key="10">
    <source>
        <dbReference type="Pfam" id="PF01814"/>
    </source>
</evidence>